<name>X0TPY7_9ZZZZ</name>
<dbReference type="Gene3D" id="3.40.80.10">
    <property type="entry name" value="Peptidoglycan recognition protein-like"/>
    <property type="match status" value="1"/>
</dbReference>
<comment type="caution">
    <text evidence="3">The sequence shown here is derived from an EMBL/GenBank/DDBJ whole genome shotgun (WGS) entry which is preliminary data.</text>
</comment>
<dbReference type="SUPFAM" id="SSF55846">
    <property type="entry name" value="N-acetylmuramoyl-L-alanine amidase-like"/>
    <property type="match status" value="1"/>
</dbReference>
<dbReference type="InterPro" id="IPR002477">
    <property type="entry name" value="Peptidoglycan-bd-like"/>
</dbReference>
<dbReference type="AlphaFoldDB" id="X0TPY7"/>
<dbReference type="GO" id="GO:0008745">
    <property type="term" value="F:N-acetylmuramoyl-L-alanine amidase activity"/>
    <property type="evidence" value="ECO:0007669"/>
    <property type="project" value="InterPro"/>
</dbReference>
<protein>
    <recommendedName>
        <fullName evidence="4">Peptidoglycan binding-like domain-containing protein</fullName>
    </recommendedName>
</protein>
<dbReference type="InterPro" id="IPR036365">
    <property type="entry name" value="PGBD-like_sf"/>
</dbReference>
<dbReference type="Gene3D" id="1.10.101.10">
    <property type="entry name" value="PGBD-like superfamily/PGBD"/>
    <property type="match status" value="1"/>
</dbReference>
<evidence type="ECO:0000313" key="3">
    <source>
        <dbReference type="EMBL" id="GAF90212.1"/>
    </source>
</evidence>
<evidence type="ECO:0000259" key="2">
    <source>
        <dbReference type="Pfam" id="PF01510"/>
    </source>
</evidence>
<sequence>MRKLLTKGDRGPDIVTLQKKLNIIPDGVFGPITEKAVFRYQLDKQLKVDGIVGPKTWAMLELSRSNGNEAIDEDCDIDGQYFRTDYNQLIHKYYLDKDEYLPKPSTNEYCFLHHTAGREDPYKVVDHWNRDDRGRVATEFVIGGQSHKTGTDKYDGVVVQAFPESGYGWHLGKTGSGYMNRRSVGIEICSTGYLDDEGYTYFKSKAIESQIIELDSPFKKRRYWHKYSDKQIEETGLLLKFI</sequence>
<feature type="domain" description="N-acetylmuramoyl-L-alanine amidase" evidence="2">
    <location>
        <begin position="108"/>
        <end position="240"/>
    </location>
</feature>
<dbReference type="InterPro" id="IPR002502">
    <property type="entry name" value="Amidase_domain"/>
</dbReference>
<dbReference type="SUPFAM" id="SSF47090">
    <property type="entry name" value="PGBD-like"/>
    <property type="match status" value="1"/>
</dbReference>
<evidence type="ECO:0008006" key="4">
    <source>
        <dbReference type="Google" id="ProtNLM"/>
    </source>
</evidence>
<reference evidence="3" key="1">
    <citation type="journal article" date="2014" name="Front. Microbiol.">
        <title>High frequency of phylogenetically diverse reductive dehalogenase-homologous genes in deep subseafloor sedimentary metagenomes.</title>
        <authorList>
            <person name="Kawai M."/>
            <person name="Futagami T."/>
            <person name="Toyoda A."/>
            <person name="Takaki Y."/>
            <person name="Nishi S."/>
            <person name="Hori S."/>
            <person name="Arai W."/>
            <person name="Tsubouchi T."/>
            <person name="Morono Y."/>
            <person name="Uchiyama I."/>
            <person name="Ito T."/>
            <person name="Fujiyama A."/>
            <person name="Inagaki F."/>
            <person name="Takami H."/>
        </authorList>
    </citation>
    <scope>NUCLEOTIDE SEQUENCE</scope>
    <source>
        <strain evidence="3">Expedition CK06-06</strain>
    </source>
</reference>
<feature type="non-terminal residue" evidence="3">
    <location>
        <position position="242"/>
    </location>
</feature>
<proteinExistence type="predicted"/>
<dbReference type="EMBL" id="BARS01015417">
    <property type="protein sequence ID" value="GAF90212.1"/>
    <property type="molecule type" value="Genomic_DNA"/>
</dbReference>
<evidence type="ECO:0000259" key="1">
    <source>
        <dbReference type="Pfam" id="PF01471"/>
    </source>
</evidence>
<dbReference type="Pfam" id="PF01510">
    <property type="entry name" value="Amidase_2"/>
    <property type="match status" value="1"/>
</dbReference>
<dbReference type="InterPro" id="IPR036505">
    <property type="entry name" value="Amidase/PGRP_sf"/>
</dbReference>
<gene>
    <name evidence="3" type="ORF">S01H1_25509</name>
</gene>
<dbReference type="Pfam" id="PF01471">
    <property type="entry name" value="PG_binding_1"/>
    <property type="match status" value="1"/>
</dbReference>
<accession>X0TPY7</accession>
<feature type="domain" description="Peptidoglycan binding-like" evidence="1">
    <location>
        <begin position="10"/>
        <end position="60"/>
    </location>
</feature>
<organism evidence="3">
    <name type="scientific">marine sediment metagenome</name>
    <dbReference type="NCBI Taxonomy" id="412755"/>
    <lineage>
        <taxon>unclassified sequences</taxon>
        <taxon>metagenomes</taxon>
        <taxon>ecological metagenomes</taxon>
    </lineage>
</organism>
<dbReference type="InterPro" id="IPR036366">
    <property type="entry name" value="PGBDSf"/>
</dbReference>
<dbReference type="GO" id="GO:0009253">
    <property type="term" value="P:peptidoglycan catabolic process"/>
    <property type="evidence" value="ECO:0007669"/>
    <property type="project" value="InterPro"/>
</dbReference>